<gene>
    <name evidence="1" type="primary">YTX2_36</name>
    <name evidence="1" type="ORF">N1851_026811</name>
</gene>
<dbReference type="EMBL" id="JAOPHQ010005086">
    <property type="protein sequence ID" value="KAK0137006.1"/>
    <property type="molecule type" value="Genomic_DNA"/>
</dbReference>
<dbReference type="AlphaFoldDB" id="A0AA47MBF7"/>
<comment type="caution">
    <text evidence="1">The sequence shown here is derived from an EMBL/GenBank/DDBJ whole genome shotgun (WGS) entry which is preliminary data.</text>
</comment>
<name>A0AA47MBF7_MERPO</name>
<keyword evidence="2" id="KW-1185">Reference proteome</keyword>
<accession>A0AA47MBF7</accession>
<protein>
    <submittedName>
        <fullName evidence="1">Transposon TX1 uncharacterized protein</fullName>
    </submittedName>
</protein>
<dbReference type="PANTHER" id="PTHR19446">
    <property type="entry name" value="REVERSE TRANSCRIPTASES"/>
    <property type="match status" value="1"/>
</dbReference>
<reference evidence="1" key="1">
    <citation type="journal article" date="2023" name="Front. Mar. Sci.">
        <title>A new Merluccius polli reference genome to investigate the effects of global change in West African waters.</title>
        <authorList>
            <person name="Mateo J.L."/>
            <person name="Blanco-Fernandez C."/>
            <person name="Garcia-Vazquez E."/>
            <person name="Machado-Schiaffino G."/>
        </authorList>
    </citation>
    <scope>NUCLEOTIDE SEQUENCE</scope>
    <source>
        <strain evidence="1">C29</strain>
        <tissue evidence="1">Fin</tissue>
    </source>
</reference>
<organism evidence="1 2">
    <name type="scientific">Merluccius polli</name>
    <name type="common">Benguela hake</name>
    <name type="synonym">Merluccius cadenati</name>
    <dbReference type="NCBI Taxonomy" id="89951"/>
    <lineage>
        <taxon>Eukaryota</taxon>
        <taxon>Metazoa</taxon>
        <taxon>Chordata</taxon>
        <taxon>Craniata</taxon>
        <taxon>Vertebrata</taxon>
        <taxon>Euteleostomi</taxon>
        <taxon>Actinopterygii</taxon>
        <taxon>Neopterygii</taxon>
        <taxon>Teleostei</taxon>
        <taxon>Neoteleostei</taxon>
        <taxon>Acanthomorphata</taxon>
        <taxon>Zeiogadaria</taxon>
        <taxon>Gadariae</taxon>
        <taxon>Gadiformes</taxon>
        <taxon>Gadoidei</taxon>
        <taxon>Merlucciidae</taxon>
        <taxon>Merluccius</taxon>
    </lineage>
</organism>
<dbReference type="Proteomes" id="UP001174136">
    <property type="component" value="Unassembled WGS sequence"/>
</dbReference>
<evidence type="ECO:0000313" key="2">
    <source>
        <dbReference type="Proteomes" id="UP001174136"/>
    </source>
</evidence>
<evidence type="ECO:0000313" key="1">
    <source>
        <dbReference type="EMBL" id="KAK0137006.1"/>
    </source>
</evidence>
<sequence>MRDITKAMKALETEIVELQGLVEATGDTGHFEALSSKRALLADLLGTRAQGALVRSRFQSISQMDTPSKFFFALEKKNGQSRYIHTLRAGDGTELTEPHEIRRRAVQFYSELYESEYVENDECFDSFCDGMPQISDDDHLELKAPLVGAELHAALQGMDGGKSPGLDGLPVEFYKTFWKELGQDLLEVFNESFRDLTLPLSCRRAVITLLPKKGDLTDIKNWRPVSLLCTDYKILSKALADRLRRVMDEVLHGVLKAWGLFKKTRMEHSVSLYWLLQEPLIGGSRMDIQDNGLPGLHHVLRSAGVLTLRQVVDAAGHGLMNTAALAARIGLRSVRYAQAMLNGWTERLTDADNELLRLYWEEEETPDEEDPFQDLGLLMNLEDCSGYKRNNAVKWKLLNFIVGEAKLSIYLTRRNKMEGSGVCDDVITVPVLYQEVDQVQGGVVGRAHREVQRRLPGLLQGATWTRASRSRDCTASHRYTILATADEHVFLEKRWSTYLELMNSFLAVLRGRGHRSVTKATSERIDR</sequence>
<proteinExistence type="predicted"/>